<feature type="compositionally biased region" description="Basic residues" evidence="5">
    <location>
        <begin position="12"/>
        <end position="22"/>
    </location>
</feature>
<dbReference type="Gene3D" id="3.40.190.10">
    <property type="entry name" value="Periplasmic binding protein-like II"/>
    <property type="match status" value="2"/>
</dbReference>
<evidence type="ECO:0000256" key="3">
    <source>
        <dbReference type="ARBA" id="ARBA00023125"/>
    </source>
</evidence>
<evidence type="ECO:0000256" key="2">
    <source>
        <dbReference type="ARBA" id="ARBA00023015"/>
    </source>
</evidence>
<dbReference type="FunFam" id="1.10.10.10:FF:000001">
    <property type="entry name" value="LysR family transcriptional regulator"/>
    <property type="match status" value="1"/>
</dbReference>
<dbReference type="InterPro" id="IPR000847">
    <property type="entry name" value="LysR_HTH_N"/>
</dbReference>
<keyword evidence="3" id="KW-0238">DNA-binding</keyword>
<dbReference type="InterPro" id="IPR036388">
    <property type="entry name" value="WH-like_DNA-bd_sf"/>
</dbReference>
<organism evidence="7 8">
    <name type="scientific">Amycolatopsis balhimycina DSM 5908</name>
    <dbReference type="NCBI Taxonomy" id="1081091"/>
    <lineage>
        <taxon>Bacteria</taxon>
        <taxon>Bacillati</taxon>
        <taxon>Actinomycetota</taxon>
        <taxon>Actinomycetes</taxon>
        <taxon>Pseudonocardiales</taxon>
        <taxon>Pseudonocardiaceae</taxon>
        <taxon>Amycolatopsis</taxon>
    </lineage>
</organism>
<evidence type="ECO:0000313" key="8">
    <source>
        <dbReference type="Proteomes" id="UP000286716"/>
    </source>
</evidence>
<dbReference type="InterPro" id="IPR036390">
    <property type="entry name" value="WH_DNA-bd_sf"/>
</dbReference>
<evidence type="ECO:0000256" key="1">
    <source>
        <dbReference type="ARBA" id="ARBA00009437"/>
    </source>
</evidence>
<feature type="domain" description="HTH lysR-type" evidence="6">
    <location>
        <begin position="170"/>
        <end position="227"/>
    </location>
</feature>
<dbReference type="CDD" id="cd05466">
    <property type="entry name" value="PBP2_LTTR_substrate"/>
    <property type="match status" value="1"/>
</dbReference>
<dbReference type="EMBL" id="QHHU01000058">
    <property type="protein sequence ID" value="RSM38418.1"/>
    <property type="molecule type" value="Genomic_DNA"/>
</dbReference>
<comment type="similarity">
    <text evidence="1">Belongs to the LysR transcriptional regulatory family.</text>
</comment>
<evidence type="ECO:0000256" key="4">
    <source>
        <dbReference type="ARBA" id="ARBA00023163"/>
    </source>
</evidence>
<sequence>MTRRWGCPVRPAGRRPPKRPGRRSPPALPRCRSRSRRSSCRRCAAGRSGCVRRAPRRTRGPGSRRGLRPAAPPRRGRPAPARRSATARRPRRRRGSRSAAGRSRRHRPGAWFTPSCGSFPLWSPPTAWHSAKTAGRRSPARTATPANSRNVYRPRSDRARGFERTYSGAVELSQLRAFVTVSRTGTIAAAAERLNVTSSPLSRTIRELERHLGQDLFDRKYHRFERTPFGQEFLPLAVEVLAQAEEAQRFAAGTDAPLRIGATPWTSKALTQRLTQAAAAHSPGTPEFTSDISSVLIEALRHGELDLALVHLPVSVPGIATAGLARYRYSIAAAGDPALPEGRPLQLADLRGRTLLSFPLMMQPAPMQAMLDALTGAGVESVAEVDLRDIIGLEGRMARTGELMLAILSDDLPTSRFLDLEHLRTYPVTDGEIRFEIGLAWRSRDSVHRDALEAVTTLLRPDGDDLPLIG</sequence>
<name>A0A428W5P6_AMYBA</name>
<dbReference type="InterPro" id="IPR005119">
    <property type="entry name" value="LysR_subst-bd"/>
</dbReference>
<dbReference type="GO" id="GO:0003677">
    <property type="term" value="F:DNA binding"/>
    <property type="evidence" value="ECO:0007669"/>
    <property type="project" value="UniProtKB-KW"/>
</dbReference>
<keyword evidence="8" id="KW-1185">Reference proteome</keyword>
<reference evidence="7 8" key="1">
    <citation type="submission" date="2018-05" db="EMBL/GenBank/DDBJ databases">
        <title>Evolution of GPA BGCs.</title>
        <authorList>
            <person name="Waglechner N."/>
            <person name="Wright G.D."/>
        </authorList>
    </citation>
    <scope>NUCLEOTIDE SEQUENCE [LARGE SCALE GENOMIC DNA]</scope>
    <source>
        <strain evidence="7 8">DSM 5908</strain>
    </source>
</reference>
<dbReference type="PROSITE" id="PS50931">
    <property type="entry name" value="HTH_LYSR"/>
    <property type="match status" value="1"/>
</dbReference>
<feature type="compositionally biased region" description="Basic residues" evidence="5">
    <location>
        <begin position="31"/>
        <end position="40"/>
    </location>
</feature>
<feature type="region of interest" description="Disordered" evidence="5">
    <location>
        <begin position="1"/>
        <end position="115"/>
    </location>
</feature>
<dbReference type="PANTHER" id="PTHR30346">
    <property type="entry name" value="TRANSCRIPTIONAL DUAL REGULATOR HCAR-RELATED"/>
    <property type="match status" value="1"/>
</dbReference>
<feature type="compositionally biased region" description="Basic residues" evidence="5">
    <location>
        <begin position="85"/>
        <end position="108"/>
    </location>
</feature>
<dbReference type="PRINTS" id="PR00039">
    <property type="entry name" value="HTHLYSR"/>
</dbReference>
<comment type="caution">
    <text evidence="7">The sequence shown here is derived from an EMBL/GenBank/DDBJ whole genome shotgun (WGS) entry which is preliminary data.</text>
</comment>
<gene>
    <name evidence="7" type="ORF">DMA12_33335</name>
</gene>
<evidence type="ECO:0000313" key="7">
    <source>
        <dbReference type="EMBL" id="RSM38418.1"/>
    </source>
</evidence>
<dbReference type="Proteomes" id="UP000286716">
    <property type="component" value="Unassembled WGS sequence"/>
</dbReference>
<proteinExistence type="inferred from homology"/>
<dbReference type="Pfam" id="PF00126">
    <property type="entry name" value="HTH_1"/>
    <property type="match status" value="1"/>
</dbReference>
<dbReference type="GO" id="GO:0032993">
    <property type="term" value="C:protein-DNA complex"/>
    <property type="evidence" value="ECO:0007669"/>
    <property type="project" value="TreeGrafter"/>
</dbReference>
<dbReference type="Gene3D" id="1.10.10.10">
    <property type="entry name" value="Winged helix-like DNA-binding domain superfamily/Winged helix DNA-binding domain"/>
    <property type="match status" value="1"/>
</dbReference>
<dbReference type="PANTHER" id="PTHR30346:SF17">
    <property type="entry name" value="LYSR FAMILY TRANSCRIPTIONAL REGULATOR"/>
    <property type="match status" value="1"/>
</dbReference>
<feature type="region of interest" description="Disordered" evidence="5">
    <location>
        <begin position="127"/>
        <end position="159"/>
    </location>
</feature>
<keyword evidence="4" id="KW-0804">Transcription</keyword>
<dbReference type="AlphaFoldDB" id="A0A428W5P6"/>
<dbReference type="Pfam" id="PF03466">
    <property type="entry name" value="LysR_substrate"/>
    <property type="match status" value="1"/>
</dbReference>
<dbReference type="SUPFAM" id="SSF53850">
    <property type="entry name" value="Periplasmic binding protein-like II"/>
    <property type="match status" value="1"/>
</dbReference>
<accession>A0A428W5P6</accession>
<evidence type="ECO:0000259" key="6">
    <source>
        <dbReference type="PROSITE" id="PS50931"/>
    </source>
</evidence>
<dbReference type="SUPFAM" id="SSF46785">
    <property type="entry name" value="Winged helix' DNA-binding domain"/>
    <property type="match status" value="1"/>
</dbReference>
<feature type="compositionally biased region" description="Low complexity" evidence="5">
    <location>
        <begin position="41"/>
        <end position="52"/>
    </location>
</feature>
<dbReference type="GO" id="GO:0003700">
    <property type="term" value="F:DNA-binding transcription factor activity"/>
    <property type="evidence" value="ECO:0007669"/>
    <property type="project" value="InterPro"/>
</dbReference>
<protein>
    <submittedName>
        <fullName evidence="7">LysR family transcriptional regulator</fullName>
    </submittedName>
</protein>
<evidence type="ECO:0000256" key="5">
    <source>
        <dbReference type="SAM" id="MobiDB-lite"/>
    </source>
</evidence>
<keyword evidence="2" id="KW-0805">Transcription regulation</keyword>